<gene>
    <name evidence="2" type="ORF">EKL94_04480</name>
</gene>
<keyword evidence="1" id="KW-0812">Transmembrane</keyword>
<feature type="transmembrane region" description="Helical" evidence="1">
    <location>
        <begin position="71"/>
        <end position="92"/>
    </location>
</feature>
<dbReference type="RefSeq" id="WP_126928154.1">
    <property type="nucleotide sequence ID" value="NZ_RXLZ01000009.1"/>
</dbReference>
<name>A0A3S0HIB1_STEMA</name>
<dbReference type="EMBL" id="RXLZ01000009">
    <property type="protein sequence ID" value="RTQ90978.1"/>
    <property type="molecule type" value="Genomic_DNA"/>
</dbReference>
<comment type="caution">
    <text evidence="2">The sequence shown here is derived from an EMBL/GenBank/DDBJ whole genome shotgun (WGS) entry which is preliminary data.</text>
</comment>
<dbReference type="AlphaFoldDB" id="A0A3S0HIB1"/>
<evidence type="ECO:0008006" key="4">
    <source>
        <dbReference type="Google" id="ProtNLM"/>
    </source>
</evidence>
<proteinExistence type="predicted"/>
<evidence type="ECO:0000256" key="1">
    <source>
        <dbReference type="SAM" id="Phobius"/>
    </source>
</evidence>
<protein>
    <recommendedName>
        <fullName evidence="4">Transmembrane protein</fullName>
    </recommendedName>
</protein>
<reference evidence="2 3" key="1">
    <citation type="submission" date="2018-12" db="EMBL/GenBank/DDBJ databases">
        <authorList>
            <person name="Kartti S."/>
            <person name="Manni A."/>
            <person name="Chemao El Fihri M.W."/>
            <person name="Laamarti M."/>
            <person name="Temsamani L."/>
            <person name="El Jamali J.E."/>
            <person name="Ouadghiri M."/>
            <person name="Ibrahimi A."/>
            <person name="Filati-Maltouf A."/>
        </authorList>
    </citation>
    <scope>NUCLEOTIDE SEQUENCE [LARGE SCALE GENOMIC DNA]</scope>
    <source>
        <strain evidence="2 3">MDMC339</strain>
    </source>
</reference>
<keyword evidence="1" id="KW-1133">Transmembrane helix</keyword>
<organism evidence="2 3">
    <name type="scientific">Stenotrophomonas maltophilia</name>
    <name type="common">Pseudomonas maltophilia</name>
    <name type="synonym">Xanthomonas maltophilia</name>
    <dbReference type="NCBI Taxonomy" id="40324"/>
    <lineage>
        <taxon>Bacteria</taxon>
        <taxon>Pseudomonadati</taxon>
        <taxon>Pseudomonadota</taxon>
        <taxon>Gammaproteobacteria</taxon>
        <taxon>Lysobacterales</taxon>
        <taxon>Lysobacteraceae</taxon>
        <taxon>Stenotrophomonas</taxon>
        <taxon>Stenotrophomonas maltophilia group</taxon>
    </lineage>
</organism>
<dbReference type="Proteomes" id="UP000271705">
    <property type="component" value="Unassembled WGS sequence"/>
</dbReference>
<sequence>MSGWEEHANRSLQSLADALQRGQIDLQEYRARRRRVLQGVRERCMQTQRHRPAAPGVGAPAAPTNGHSRSALVLILYVMLTMGLLLCIYVLAVG</sequence>
<evidence type="ECO:0000313" key="3">
    <source>
        <dbReference type="Proteomes" id="UP000271705"/>
    </source>
</evidence>
<accession>A0A3S0HIB1</accession>
<evidence type="ECO:0000313" key="2">
    <source>
        <dbReference type="EMBL" id="RTQ90978.1"/>
    </source>
</evidence>
<keyword evidence="1" id="KW-0472">Membrane</keyword>